<protein>
    <submittedName>
        <fullName evidence="2">TAP-like protein-domain-containing protein</fullName>
    </submittedName>
</protein>
<gene>
    <name evidence="2" type="ORF">PGQ11_007760</name>
</gene>
<comment type="caution">
    <text evidence="2">The sequence shown here is derived from an EMBL/GenBank/DDBJ whole genome shotgun (WGS) entry which is preliminary data.</text>
</comment>
<dbReference type="Gene3D" id="3.40.50.1820">
    <property type="entry name" value="alpha/beta hydrolase"/>
    <property type="match status" value="1"/>
</dbReference>
<evidence type="ECO:0000313" key="3">
    <source>
        <dbReference type="Proteomes" id="UP001390339"/>
    </source>
</evidence>
<feature type="domain" description="Peptidase S33 tripeptidyl aminopeptidase-like C-terminal" evidence="1">
    <location>
        <begin position="45"/>
        <end position="142"/>
    </location>
</feature>
<proteinExistence type="predicted"/>
<sequence length="147" mass="15940">MTAVACGDSESQSNLTAAGLAGYVAGLQRRQNADFAFLEAQVRLSCTGWRIRRKYSFSGHWTRPAAEPRQVLGKPAAPILFVSSRYDPVTPLPNALTMAKDHPGSRVLIQENAGYGSLFSPGRCREDYIKKYLATGKLRPGGTSVHG</sequence>
<dbReference type="InterPro" id="IPR013595">
    <property type="entry name" value="Pept_S33_TAP-like_C"/>
</dbReference>
<dbReference type="EMBL" id="JAPCWZ010000004">
    <property type="protein sequence ID" value="KAK8869182.1"/>
    <property type="molecule type" value="Genomic_DNA"/>
</dbReference>
<dbReference type="Pfam" id="PF08386">
    <property type="entry name" value="Abhydrolase_4"/>
    <property type="match status" value="1"/>
</dbReference>
<dbReference type="SUPFAM" id="SSF53474">
    <property type="entry name" value="alpha/beta-Hydrolases"/>
    <property type="match status" value="1"/>
</dbReference>
<evidence type="ECO:0000313" key="2">
    <source>
        <dbReference type="EMBL" id="KAK8869182.1"/>
    </source>
</evidence>
<dbReference type="Proteomes" id="UP001390339">
    <property type="component" value="Unassembled WGS sequence"/>
</dbReference>
<keyword evidence="3" id="KW-1185">Reference proteome</keyword>
<name>A0ABR2IWN7_9PEZI</name>
<dbReference type="InterPro" id="IPR029058">
    <property type="entry name" value="AB_hydrolase_fold"/>
</dbReference>
<reference evidence="2 3" key="1">
    <citation type="journal article" date="2024" name="IMA Fungus">
        <title>Apiospora arundinis, a panoply of carbohydrate-active enzymes and secondary metabolites.</title>
        <authorList>
            <person name="Sorensen T."/>
            <person name="Petersen C."/>
            <person name="Muurmann A.T."/>
            <person name="Christiansen J.V."/>
            <person name="Brundto M.L."/>
            <person name="Overgaard C.K."/>
            <person name="Boysen A.T."/>
            <person name="Wollenberg R.D."/>
            <person name="Larsen T.O."/>
            <person name="Sorensen J.L."/>
            <person name="Nielsen K.L."/>
            <person name="Sondergaard T.E."/>
        </authorList>
    </citation>
    <scope>NUCLEOTIDE SEQUENCE [LARGE SCALE GENOMIC DNA]</scope>
    <source>
        <strain evidence="2 3">AAU 773</strain>
    </source>
</reference>
<evidence type="ECO:0000259" key="1">
    <source>
        <dbReference type="Pfam" id="PF08386"/>
    </source>
</evidence>
<accession>A0ABR2IWN7</accession>
<organism evidence="2 3">
    <name type="scientific">Apiospora arundinis</name>
    <dbReference type="NCBI Taxonomy" id="335852"/>
    <lineage>
        <taxon>Eukaryota</taxon>
        <taxon>Fungi</taxon>
        <taxon>Dikarya</taxon>
        <taxon>Ascomycota</taxon>
        <taxon>Pezizomycotina</taxon>
        <taxon>Sordariomycetes</taxon>
        <taxon>Xylariomycetidae</taxon>
        <taxon>Amphisphaeriales</taxon>
        <taxon>Apiosporaceae</taxon>
        <taxon>Apiospora</taxon>
    </lineage>
</organism>